<reference evidence="1 2" key="1">
    <citation type="journal article" date="2013" name="Genome Biol.">
        <title>The genome sequence of the most widely cultivated cacao type and its use to identify candidate genes regulating pod color.</title>
        <authorList>
            <person name="Motamayor J.C."/>
            <person name="Mockaitis K."/>
            <person name="Schmutz J."/>
            <person name="Haiminen N."/>
            <person name="Iii D.L."/>
            <person name="Cornejo O."/>
            <person name="Findley S.D."/>
            <person name="Zheng P."/>
            <person name="Utro F."/>
            <person name="Royaert S."/>
            <person name="Saski C."/>
            <person name="Jenkins J."/>
            <person name="Podicheti R."/>
            <person name="Zhao M."/>
            <person name="Scheffler B.E."/>
            <person name="Stack J.C."/>
            <person name="Feltus F.A."/>
            <person name="Mustiga G.M."/>
            <person name="Amores F."/>
            <person name="Phillips W."/>
            <person name="Marelli J.P."/>
            <person name="May G.D."/>
            <person name="Shapiro H."/>
            <person name="Ma J."/>
            <person name="Bustamante C.D."/>
            <person name="Schnell R.J."/>
            <person name="Main D."/>
            <person name="Gilbert D."/>
            <person name="Parida L."/>
            <person name="Kuhn D.N."/>
        </authorList>
    </citation>
    <scope>NUCLEOTIDE SEQUENCE [LARGE SCALE GENOMIC DNA]</scope>
    <source>
        <strain evidence="2">cv. Matina 1-6</strain>
    </source>
</reference>
<name>A0A061EE34_THECC</name>
<accession>A0A061EE34</accession>
<gene>
    <name evidence="1" type="ORF">TCM_017907</name>
</gene>
<dbReference type="AlphaFoldDB" id="A0A061EE34"/>
<evidence type="ECO:0000313" key="2">
    <source>
        <dbReference type="Proteomes" id="UP000026915"/>
    </source>
</evidence>
<dbReference type="Proteomes" id="UP000026915">
    <property type="component" value="Chromosome 4"/>
</dbReference>
<organism evidence="1 2">
    <name type="scientific">Theobroma cacao</name>
    <name type="common">Cacao</name>
    <name type="synonym">Cocoa</name>
    <dbReference type="NCBI Taxonomy" id="3641"/>
    <lineage>
        <taxon>Eukaryota</taxon>
        <taxon>Viridiplantae</taxon>
        <taxon>Streptophyta</taxon>
        <taxon>Embryophyta</taxon>
        <taxon>Tracheophyta</taxon>
        <taxon>Spermatophyta</taxon>
        <taxon>Magnoliopsida</taxon>
        <taxon>eudicotyledons</taxon>
        <taxon>Gunneridae</taxon>
        <taxon>Pentapetalae</taxon>
        <taxon>rosids</taxon>
        <taxon>malvids</taxon>
        <taxon>Malvales</taxon>
        <taxon>Malvaceae</taxon>
        <taxon>Byttnerioideae</taxon>
        <taxon>Theobroma</taxon>
    </lineage>
</organism>
<dbReference type="Gramene" id="EOY03230">
    <property type="protein sequence ID" value="EOY03230"/>
    <property type="gene ID" value="TCM_017907"/>
</dbReference>
<evidence type="ECO:0000313" key="1">
    <source>
        <dbReference type="EMBL" id="EOY03230.1"/>
    </source>
</evidence>
<dbReference type="EMBL" id="CM001882">
    <property type="protein sequence ID" value="EOY03230.1"/>
    <property type="molecule type" value="Genomic_DNA"/>
</dbReference>
<protein>
    <submittedName>
        <fullName evidence="1">Uncharacterized protein</fullName>
    </submittedName>
</protein>
<dbReference type="HOGENOM" id="CLU_1386356_0_0_1"/>
<dbReference type="InParanoid" id="A0A061EE34"/>
<sequence length="197" mass="22960">MHWCYVLQMEFRKYDSLETLLIVSREKWAFKVSINTHYVYPQGYFCIGLMQNLMVRQITKTESMDHELWFAIGKSKGRGIDTLPKCIHVHHLYMREQGALDKPMELPRGSTSRCHGRSRGMRCTRNAKPSYMYADDEDLGFGDDYLTRGGVTLEDLLIGLQSLAHEFVEFCDRSEAQFEDWVNSSLQDSDYVPQSEH</sequence>
<proteinExistence type="predicted"/>
<keyword evidence="2" id="KW-1185">Reference proteome</keyword>